<gene>
    <name evidence="1" type="ORF">SAMN04488500_1189</name>
</gene>
<dbReference type="AlphaFoldDB" id="A0A1W2DU52"/>
<protein>
    <submittedName>
        <fullName evidence="1">Uncharacterized protein</fullName>
    </submittedName>
</protein>
<dbReference type="Proteomes" id="UP000192738">
    <property type="component" value="Unassembled WGS sequence"/>
</dbReference>
<evidence type="ECO:0000313" key="1">
    <source>
        <dbReference type="EMBL" id="SMD00558.1"/>
    </source>
</evidence>
<accession>A0A1W2DU52</accession>
<sequence length="85" mass="8809">MGADLQVVSQAVDLLDVGELDVEFNEADQRLVGDGDFDAAVAADDDSFETGRGDVGGVVEVAEANDLHVGVANAAARARAMVFEE</sequence>
<evidence type="ECO:0000313" key="2">
    <source>
        <dbReference type="Proteomes" id="UP000192738"/>
    </source>
</evidence>
<proteinExistence type="predicted"/>
<keyword evidence="2" id="KW-1185">Reference proteome</keyword>
<dbReference type="EMBL" id="FWXI01000018">
    <property type="protein sequence ID" value="SMD00558.1"/>
    <property type="molecule type" value="Genomic_DNA"/>
</dbReference>
<organism evidence="1 2">
    <name type="scientific">Sporomusa malonica</name>
    <dbReference type="NCBI Taxonomy" id="112901"/>
    <lineage>
        <taxon>Bacteria</taxon>
        <taxon>Bacillati</taxon>
        <taxon>Bacillota</taxon>
        <taxon>Negativicutes</taxon>
        <taxon>Selenomonadales</taxon>
        <taxon>Sporomusaceae</taxon>
        <taxon>Sporomusa</taxon>
    </lineage>
</organism>
<name>A0A1W2DU52_9FIRM</name>
<reference evidence="1 2" key="1">
    <citation type="submission" date="2017-04" db="EMBL/GenBank/DDBJ databases">
        <authorList>
            <person name="Afonso C.L."/>
            <person name="Miller P.J."/>
            <person name="Scott M.A."/>
            <person name="Spackman E."/>
            <person name="Goraichik I."/>
            <person name="Dimitrov K.M."/>
            <person name="Suarez D.L."/>
            <person name="Swayne D.E."/>
        </authorList>
    </citation>
    <scope>NUCLEOTIDE SEQUENCE [LARGE SCALE GENOMIC DNA]</scope>
    <source>
        <strain evidence="1 2">DSM 5090</strain>
    </source>
</reference>